<accession>A0ABS1VEI0</accession>
<protein>
    <submittedName>
        <fullName evidence="2">Uncharacterized protein</fullName>
    </submittedName>
</protein>
<comment type="caution">
    <text evidence="2">The sequence shown here is derived from an EMBL/GenBank/DDBJ whole genome shotgun (WGS) entry which is preliminary data.</text>
</comment>
<gene>
    <name evidence="2" type="ORF">JKJ07_01740</name>
</gene>
<organism evidence="2 3">
    <name type="scientific">Paractinoplanes lichenicola</name>
    <dbReference type="NCBI Taxonomy" id="2802976"/>
    <lineage>
        <taxon>Bacteria</taxon>
        <taxon>Bacillati</taxon>
        <taxon>Actinomycetota</taxon>
        <taxon>Actinomycetes</taxon>
        <taxon>Micromonosporales</taxon>
        <taxon>Micromonosporaceae</taxon>
        <taxon>Paractinoplanes</taxon>
    </lineage>
</organism>
<dbReference type="RefSeq" id="WP_202989367.1">
    <property type="nucleotide sequence ID" value="NZ_JAENHO010000001.1"/>
</dbReference>
<sequence length="206" mass="20839">MTVVAVVGGLIAAVGIVLGSSYSVFSGTTDNTGNNWAAGNVVLTDDDSGSAMFVTSGAGANQVTASVLKPGQTVVNCVRVTYAGSLASTVRLYASTTGDTPGPGGTGLRDYLHVKIEEGTTGGFGCASFGGTVTTLWDTATHPNAASDLLTVFPSTYTNGVVSALASWSGPAARTYRFTITVDSSIPDTSQSSSASATFTWEARNL</sequence>
<evidence type="ECO:0000313" key="3">
    <source>
        <dbReference type="Proteomes" id="UP000598996"/>
    </source>
</evidence>
<feature type="region of interest" description="Disordered" evidence="1">
    <location>
        <begin position="186"/>
        <end position="206"/>
    </location>
</feature>
<reference evidence="2 3" key="1">
    <citation type="submission" date="2021-01" db="EMBL/GenBank/DDBJ databases">
        <title>Actinoplanes sp. nov. LDG1-01 isolated from lichen.</title>
        <authorList>
            <person name="Saeng-In P."/>
            <person name="Phongsopitanun W."/>
            <person name="Kanchanasin P."/>
            <person name="Yuki M."/>
            <person name="Kudo T."/>
            <person name="Ohkuma M."/>
            <person name="Tanasupawat S."/>
        </authorList>
    </citation>
    <scope>NUCLEOTIDE SEQUENCE [LARGE SCALE GENOMIC DNA]</scope>
    <source>
        <strain evidence="2 3">LDG1-01</strain>
    </source>
</reference>
<name>A0ABS1VEI0_9ACTN</name>
<proteinExistence type="predicted"/>
<dbReference type="Proteomes" id="UP000598996">
    <property type="component" value="Unassembled WGS sequence"/>
</dbReference>
<keyword evidence="3" id="KW-1185">Reference proteome</keyword>
<evidence type="ECO:0000256" key="1">
    <source>
        <dbReference type="SAM" id="MobiDB-lite"/>
    </source>
</evidence>
<dbReference type="EMBL" id="JAENHO010000001">
    <property type="protein sequence ID" value="MBL7253025.1"/>
    <property type="molecule type" value="Genomic_DNA"/>
</dbReference>
<evidence type="ECO:0000313" key="2">
    <source>
        <dbReference type="EMBL" id="MBL7253025.1"/>
    </source>
</evidence>
<feature type="compositionally biased region" description="Low complexity" evidence="1">
    <location>
        <begin position="186"/>
        <end position="196"/>
    </location>
</feature>